<dbReference type="InterPro" id="IPR007554">
    <property type="entry name" value="Glycerophosphate_synth"/>
</dbReference>
<dbReference type="SUPFAM" id="SSF53756">
    <property type="entry name" value="UDP-Glycosyltransferase/glycogen phosphorylase"/>
    <property type="match status" value="1"/>
</dbReference>
<keyword evidence="6" id="KW-0472">Membrane</keyword>
<dbReference type="Pfam" id="PF00535">
    <property type="entry name" value="Glycos_transf_2"/>
    <property type="match status" value="1"/>
</dbReference>
<dbReference type="SUPFAM" id="SSF53448">
    <property type="entry name" value="Nucleotide-diphospho-sugar transferases"/>
    <property type="match status" value="1"/>
</dbReference>
<dbReference type="InterPro" id="IPR001173">
    <property type="entry name" value="Glyco_trans_2-like"/>
</dbReference>
<protein>
    <submittedName>
        <fullName evidence="8">CDP-glycerol glycerophosphotransferase family protein</fullName>
    </submittedName>
</protein>
<dbReference type="Gene3D" id="3.40.50.12580">
    <property type="match status" value="1"/>
</dbReference>
<organism evidence="8 9">
    <name type="scientific">Microtetraspora glauca</name>
    <dbReference type="NCBI Taxonomy" id="1996"/>
    <lineage>
        <taxon>Bacteria</taxon>
        <taxon>Bacillati</taxon>
        <taxon>Actinomycetota</taxon>
        <taxon>Actinomycetes</taxon>
        <taxon>Streptosporangiales</taxon>
        <taxon>Streptosporangiaceae</taxon>
        <taxon>Microtetraspora</taxon>
    </lineage>
</organism>
<evidence type="ECO:0000256" key="4">
    <source>
        <dbReference type="ARBA" id="ARBA00022679"/>
    </source>
</evidence>
<dbReference type="PANTHER" id="PTHR37316">
    <property type="entry name" value="TEICHOIC ACID GLYCEROL-PHOSPHATE PRIMASE"/>
    <property type="match status" value="1"/>
</dbReference>
<dbReference type="InterPro" id="IPR051612">
    <property type="entry name" value="Teichoic_Acid_Biosynth"/>
</dbReference>
<evidence type="ECO:0000259" key="7">
    <source>
        <dbReference type="Pfam" id="PF00535"/>
    </source>
</evidence>
<evidence type="ECO:0000256" key="1">
    <source>
        <dbReference type="ARBA" id="ARBA00004202"/>
    </source>
</evidence>
<comment type="caution">
    <text evidence="8">The sequence shown here is derived from an EMBL/GenBank/DDBJ whole genome shotgun (WGS) entry which is preliminary data.</text>
</comment>
<comment type="subcellular location">
    <subcellularLocation>
        <location evidence="1">Cell membrane</location>
        <topology evidence="1">Peripheral membrane protein</topology>
    </subcellularLocation>
</comment>
<proteinExistence type="inferred from homology"/>
<gene>
    <name evidence="8" type="ORF">AB0I59_01155</name>
</gene>
<dbReference type="Proteomes" id="UP001551675">
    <property type="component" value="Unassembled WGS sequence"/>
</dbReference>
<evidence type="ECO:0000313" key="8">
    <source>
        <dbReference type="EMBL" id="MEV0967212.1"/>
    </source>
</evidence>
<dbReference type="PANTHER" id="PTHR37316:SF3">
    <property type="entry name" value="TEICHOIC ACID GLYCEROL-PHOSPHATE TRANSFERASE"/>
    <property type="match status" value="1"/>
</dbReference>
<dbReference type="InterPro" id="IPR043148">
    <property type="entry name" value="TagF_C"/>
</dbReference>
<keyword evidence="3" id="KW-1003">Cell membrane</keyword>
<sequence length="949" mass="106753">MAVRPDVTVVVITYNDAARLPRAVDSLVHQSLRNLEIIVVDDASTDGTDRAVRDMPRVRYIRRRSNSGGCGAPRNAGMAAARAPYIMFLDSDDELPRHACKSLLAEIERTGADFVTGQISRLFEETGRTAPYYPSLFRRRRVVPGIAADPAMFFDGFSTNKLYRLDFLREHGLRFREDVLYEDHIFTAALYRAARLFAVVPWPVYLWHRAPGGDASISLRLGAIENARHRVVAAEAADRILRRGGLDCLVPERQHRFVTQDLRVYLNALPRFDAVWAKEFAAVVRPYLAALEPGVLDRAEPMVRVCAALILADRVDDLRVAARSLTGARAAPREALTRDGRTYWGREADPALDITAMRLAELPFTATRIRHEVTEASVKGSVLSLTIRTYDPFSVLDRHPSVAHLVFGPHRVRLSPHEHADGGYLIRADVDLSGANPRAFWWAGAHDPKVSFTRADGHTTGDPLLADPSMPPLTASTATHRVTVRPAGDSALLRTVWERRGPLRHVVPRLLALRRRIIGHPGYRNLKLRIYRGLIRVVPRRRDLVLFESDCGRGYTGHPRYVHEEVRRRKLPLKAVWSVSANRRNFPGDVTKVRRMSWRYLWTMARAGWWVDSHGMPLGFPKPPGTRYLQTWHGQGSKSVGLNSPDLRGDFPGPREEWRANVARWDALVAPSAEFERIFLPANEYSGPLLRYGSPRCDVLVRGDAAAAARARKRLEIGEGARILLYAPTYRDRAKLSGRSVRADLDRLAAELYPEWVLVLRTHPVERFAVPERLRHFVRPAGGYPEINDLILAADVLLTDYSSVMCDFAVTGKPIVLFADDWEEYRRAERGVHHDLPEIAPGPCVTTTDELVRVLRDLGPPPHAAPHGAQHAAPHAAWHARYAERYAAFRRMWCARETGEAAARVVDAFFAGAVVPRPSFARSLVAAILAPAFPDRRRRKRPVRKWAAR</sequence>
<evidence type="ECO:0000256" key="5">
    <source>
        <dbReference type="ARBA" id="ARBA00022944"/>
    </source>
</evidence>
<dbReference type="Gene3D" id="3.90.550.10">
    <property type="entry name" value="Spore Coat Polysaccharide Biosynthesis Protein SpsA, Chain A"/>
    <property type="match status" value="1"/>
</dbReference>
<keyword evidence="9" id="KW-1185">Reference proteome</keyword>
<dbReference type="Gene3D" id="3.40.50.11820">
    <property type="match status" value="1"/>
</dbReference>
<evidence type="ECO:0000313" key="9">
    <source>
        <dbReference type="Proteomes" id="UP001551675"/>
    </source>
</evidence>
<dbReference type="EMBL" id="JBFALK010000001">
    <property type="protein sequence ID" value="MEV0967212.1"/>
    <property type="molecule type" value="Genomic_DNA"/>
</dbReference>
<keyword evidence="4" id="KW-0808">Transferase</keyword>
<accession>A0ABV3G788</accession>
<feature type="domain" description="Glycosyltransferase 2-like" evidence="7">
    <location>
        <begin position="8"/>
        <end position="168"/>
    </location>
</feature>
<reference evidence="8 9" key="1">
    <citation type="submission" date="2024-06" db="EMBL/GenBank/DDBJ databases">
        <title>The Natural Products Discovery Center: Release of the First 8490 Sequenced Strains for Exploring Actinobacteria Biosynthetic Diversity.</title>
        <authorList>
            <person name="Kalkreuter E."/>
            <person name="Kautsar S.A."/>
            <person name="Yang D."/>
            <person name="Bader C.D."/>
            <person name="Teijaro C.N."/>
            <person name="Fluegel L."/>
            <person name="Davis C.M."/>
            <person name="Simpson J.R."/>
            <person name="Lauterbach L."/>
            <person name="Steele A.D."/>
            <person name="Gui C."/>
            <person name="Meng S."/>
            <person name="Li G."/>
            <person name="Viehrig K."/>
            <person name="Ye F."/>
            <person name="Su P."/>
            <person name="Kiefer A.F."/>
            <person name="Nichols A."/>
            <person name="Cepeda A.J."/>
            <person name="Yan W."/>
            <person name="Fan B."/>
            <person name="Jiang Y."/>
            <person name="Adhikari A."/>
            <person name="Zheng C.-J."/>
            <person name="Schuster L."/>
            <person name="Cowan T.M."/>
            <person name="Smanski M.J."/>
            <person name="Chevrette M.G."/>
            <person name="De Carvalho L.P.S."/>
            <person name="Shen B."/>
        </authorList>
    </citation>
    <scope>NUCLEOTIDE SEQUENCE [LARGE SCALE GENOMIC DNA]</scope>
    <source>
        <strain evidence="8 9">NPDC050100</strain>
    </source>
</reference>
<keyword evidence="5" id="KW-0777">Teichoic acid biosynthesis</keyword>
<name>A0ABV3G788_MICGL</name>
<evidence type="ECO:0000256" key="2">
    <source>
        <dbReference type="ARBA" id="ARBA00010488"/>
    </source>
</evidence>
<dbReference type="RefSeq" id="WP_358128818.1">
    <property type="nucleotide sequence ID" value="NZ_JBFALK010000001.1"/>
</dbReference>
<dbReference type="InterPro" id="IPR029044">
    <property type="entry name" value="Nucleotide-diphossugar_trans"/>
</dbReference>
<comment type="similarity">
    <text evidence="2">Belongs to the CDP-glycerol glycerophosphotransferase family.</text>
</comment>
<dbReference type="CDD" id="cd00761">
    <property type="entry name" value="Glyco_tranf_GTA_type"/>
    <property type="match status" value="1"/>
</dbReference>
<evidence type="ECO:0000256" key="6">
    <source>
        <dbReference type="ARBA" id="ARBA00023136"/>
    </source>
</evidence>
<dbReference type="InterPro" id="IPR043149">
    <property type="entry name" value="TagF_N"/>
</dbReference>
<evidence type="ECO:0000256" key="3">
    <source>
        <dbReference type="ARBA" id="ARBA00022475"/>
    </source>
</evidence>
<dbReference type="Pfam" id="PF04464">
    <property type="entry name" value="Glyphos_transf"/>
    <property type="match status" value="1"/>
</dbReference>